<evidence type="ECO:0000313" key="9">
    <source>
        <dbReference type="EMBL" id="AEB08112.1"/>
    </source>
</evidence>
<dbReference type="FunFam" id="3.30.70.1230:FF:000016">
    <property type="entry name" value="Adenylate/guanylate cyclase domain-containing protein"/>
    <property type="match status" value="1"/>
</dbReference>
<dbReference type="eggNOG" id="COG4252">
    <property type="taxonomic scope" value="Bacteria"/>
</dbReference>
<dbReference type="PROSITE" id="PS50125">
    <property type="entry name" value="GUANYLATE_CYCLASE_2"/>
    <property type="match status" value="1"/>
</dbReference>
<dbReference type="SMART" id="SM00044">
    <property type="entry name" value="CYCc"/>
    <property type="match status" value="1"/>
</dbReference>
<dbReference type="OrthoDB" id="9806735at2"/>
<dbReference type="GO" id="GO:0006171">
    <property type="term" value="P:cAMP biosynthetic process"/>
    <property type="evidence" value="ECO:0007669"/>
    <property type="project" value="TreeGrafter"/>
</dbReference>
<dbReference type="RefSeq" id="WP_013705225.1">
    <property type="nucleotide sequence ID" value="NC_015388.1"/>
</dbReference>
<dbReference type="Gene3D" id="3.30.70.1230">
    <property type="entry name" value="Nucleotide cyclase"/>
    <property type="match status" value="1"/>
</dbReference>
<dbReference type="Proteomes" id="UP000000483">
    <property type="component" value="Chromosome"/>
</dbReference>
<dbReference type="PANTHER" id="PTHR43081:SF1">
    <property type="entry name" value="ADENYLATE CYCLASE, TERMINAL-DIFFERENTIATION SPECIFIC"/>
    <property type="match status" value="1"/>
</dbReference>
<dbReference type="eggNOG" id="COG2114">
    <property type="taxonomic scope" value="Bacteria"/>
</dbReference>
<dbReference type="STRING" id="880072.Desac_0219"/>
<comment type="similarity">
    <text evidence="2">Belongs to the adenylyl cyclase class-3 family.</text>
</comment>
<dbReference type="InterPro" id="IPR007890">
    <property type="entry name" value="CHASE2"/>
</dbReference>
<feature type="domain" description="Guanylate cyclase" evidence="8">
    <location>
        <begin position="459"/>
        <end position="591"/>
    </location>
</feature>
<dbReference type="InterPro" id="IPR001054">
    <property type="entry name" value="A/G_cyclase"/>
</dbReference>
<dbReference type="AlphaFoldDB" id="F2NEC2"/>
<feature type="transmembrane region" description="Helical" evidence="7">
    <location>
        <begin position="398"/>
        <end position="417"/>
    </location>
</feature>
<feature type="transmembrane region" description="Helical" evidence="7">
    <location>
        <begin position="370"/>
        <end position="392"/>
    </location>
</feature>
<dbReference type="KEGG" id="dao:Desac_0219"/>
<dbReference type="GO" id="GO:0004016">
    <property type="term" value="F:adenylate cyclase activity"/>
    <property type="evidence" value="ECO:0007669"/>
    <property type="project" value="UniProtKB-ARBA"/>
</dbReference>
<proteinExistence type="inferred from homology"/>
<evidence type="ECO:0000256" key="3">
    <source>
        <dbReference type="ARBA" id="ARBA00022475"/>
    </source>
</evidence>
<evidence type="ECO:0000256" key="7">
    <source>
        <dbReference type="SAM" id="Phobius"/>
    </source>
</evidence>
<keyword evidence="10" id="KW-1185">Reference proteome</keyword>
<evidence type="ECO:0000256" key="2">
    <source>
        <dbReference type="ARBA" id="ARBA00005381"/>
    </source>
</evidence>
<keyword evidence="6 7" id="KW-0472">Membrane</keyword>
<evidence type="ECO:0000256" key="1">
    <source>
        <dbReference type="ARBA" id="ARBA00004196"/>
    </source>
</evidence>
<dbReference type="InterPro" id="IPR029787">
    <property type="entry name" value="Nucleotide_cyclase"/>
</dbReference>
<protein>
    <submittedName>
        <fullName evidence="9">Adenylate/guanylate cyclase with Chase sensor</fullName>
    </submittedName>
</protein>
<evidence type="ECO:0000256" key="5">
    <source>
        <dbReference type="ARBA" id="ARBA00022989"/>
    </source>
</evidence>
<dbReference type="GO" id="GO:0035556">
    <property type="term" value="P:intracellular signal transduction"/>
    <property type="evidence" value="ECO:0007669"/>
    <property type="project" value="InterPro"/>
</dbReference>
<sequence>MNYLPVYTVWAKLKAVAALSGIVFVLSLALDYSGLLQPYSLKTLDILFRQVPLPAADQRVVVIAIDQPDIDFFQEQGIGWPWPRELYAPILDFCRRGGAKAVLLDLLFTETSFYGKEDDRKFADAIASSGNVFLPFFLSQRSKEPESSQDDILRKSGLTITGVPPAIPKQYQSLLPPILSLTTAVRGLGNVESSPDTDGVFRRLPLVVRFRDRWLPTLAFAAFKQMQEPGPWKFDNGDLVHGYLRIPLDRNGNLLLKFRGPSRSHTRYSAANVIQSEARCRHGLSPIYPPFDFTGKWVLLGTTAPGLLDLKPSPLAPVYPGVELHATLLDNLLQEDFLRVVPSWILWTWSLILMSGITVSILFANRLAVILSSLLFFALLHISLSAMLFWQSWLLPPVLPAAALGLASVLSAAFSYATEGRQKQAIRTMFSHYLSEGVINHLLQHPEKLKLGGERRRLTLFFSDLAGFTTLSERLAPEVVVTILNEYLSRMTDIILEEQGVVDKFEGDAIMAFWGAPLFQEDHARRACRAALRQQAVLRTLNQRFSEKGWPQLHCRIGLHTGEAVVGNLGSRKRFDYTVIGDTVNLASRLEGLNKFFGSTILASESTVQECQGSIEFLEIDLVAVKGRKTPVRVFEPLALKEELTISQARVQAAFDEGLKLYRRGHFEQAALSFELSLKYWPEHGPSQTFRRRCQEWLNKPPAADWDAVFRPDKK</sequence>
<dbReference type="SUPFAM" id="SSF55073">
    <property type="entry name" value="Nucleotide cyclase"/>
    <property type="match status" value="1"/>
</dbReference>
<gene>
    <name evidence="9" type="ordered locus">Desac_0219</name>
</gene>
<dbReference type="CDD" id="cd07302">
    <property type="entry name" value="CHD"/>
    <property type="match status" value="1"/>
</dbReference>
<accession>F2NEC2</accession>
<keyword evidence="5 7" id="KW-1133">Transmembrane helix</keyword>
<dbReference type="EMBL" id="CP002629">
    <property type="protein sequence ID" value="AEB08112.1"/>
    <property type="molecule type" value="Genomic_DNA"/>
</dbReference>
<reference evidence="10" key="2">
    <citation type="submission" date="2011-03" db="EMBL/GenBank/DDBJ databases">
        <title>The complete genome of Desulfobacca acetoxidans DSM 11109.</title>
        <authorList>
            <consortium name="US DOE Joint Genome Institute (JGI-PGF)"/>
            <person name="Lucas S."/>
            <person name="Copeland A."/>
            <person name="Lapidus A."/>
            <person name="Bruce D."/>
            <person name="Goodwin L."/>
            <person name="Pitluck S."/>
            <person name="Peters L."/>
            <person name="Kyrpides N."/>
            <person name="Mavromatis K."/>
            <person name="Ivanova N."/>
            <person name="Ovchinnikova G."/>
            <person name="Teshima H."/>
            <person name="Detter J.C."/>
            <person name="Han C."/>
            <person name="Land M."/>
            <person name="Hauser L."/>
            <person name="Markowitz V."/>
            <person name="Cheng J.-F."/>
            <person name="Hugenholtz P."/>
            <person name="Woyke T."/>
            <person name="Wu D."/>
            <person name="Spring S."/>
            <person name="Schueler E."/>
            <person name="Brambilla E."/>
            <person name="Klenk H.-P."/>
            <person name="Eisen J.A."/>
        </authorList>
    </citation>
    <scope>NUCLEOTIDE SEQUENCE [LARGE SCALE GENOMIC DNA]</scope>
    <source>
        <strain evidence="10">ATCC 700848 / DSM 11109 / ASRB2</strain>
    </source>
</reference>
<dbReference type="Pfam" id="PF05226">
    <property type="entry name" value="CHASE2"/>
    <property type="match status" value="1"/>
</dbReference>
<dbReference type="Pfam" id="PF00211">
    <property type="entry name" value="Guanylate_cyc"/>
    <property type="match status" value="1"/>
</dbReference>
<dbReference type="InterPro" id="IPR050697">
    <property type="entry name" value="Adenylyl/Guanylyl_Cyclase_3/4"/>
</dbReference>
<keyword evidence="3" id="KW-1003">Cell membrane</keyword>
<dbReference type="PANTHER" id="PTHR43081">
    <property type="entry name" value="ADENYLATE CYCLASE, TERMINAL-DIFFERENTIATION SPECIFIC-RELATED"/>
    <property type="match status" value="1"/>
</dbReference>
<dbReference type="SMART" id="SM01080">
    <property type="entry name" value="CHASE2"/>
    <property type="match status" value="1"/>
</dbReference>
<dbReference type="GO" id="GO:0030313">
    <property type="term" value="C:cell envelope"/>
    <property type="evidence" value="ECO:0007669"/>
    <property type="project" value="UniProtKB-SubCell"/>
</dbReference>
<name>F2NEC2_DESAR</name>
<evidence type="ECO:0000256" key="6">
    <source>
        <dbReference type="ARBA" id="ARBA00023136"/>
    </source>
</evidence>
<comment type="subcellular location">
    <subcellularLocation>
        <location evidence="1">Cell envelope</location>
    </subcellularLocation>
</comment>
<evidence type="ECO:0000256" key="4">
    <source>
        <dbReference type="ARBA" id="ARBA00022692"/>
    </source>
</evidence>
<reference evidence="9 10" key="1">
    <citation type="journal article" date="2011" name="Stand. Genomic Sci.">
        <title>Complete genome sequence of the acetate-degrading sulfate reducer Desulfobacca acetoxidans type strain (ASRB2).</title>
        <authorList>
            <person name="Goker M."/>
            <person name="Teshima H."/>
            <person name="Lapidus A."/>
            <person name="Nolan M."/>
            <person name="Lucas S."/>
            <person name="Hammon N."/>
            <person name="Deshpande S."/>
            <person name="Cheng J.F."/>
            <person name="Tapia R."/>
            <person name="Han C."/>
            <person name="Goodwin L."/>
            <person name="Pitluck S."/>
            <person name="Huntemann M."/>
            <person name="Liolios K."/>
            <person name="Ivanova N."/>
            <person name="Pagani I."/>
            <person name="Mavromatis K."/>
            <person name="Ovchinikova G."/>
            <person name="Pati A."/>
            <person name="Chen A."/>
            <person name="Palaniappan K."/>
            <person name="Land M."/>
            <person name="Hauser L."/>
            <person name="Brambilla E.M."/>
            <person name="Rohde M."/>
            <person name="Spring S."/>
            <person name="Detter J.C."/>
            <person name="Woyke T."/>
            <person name="Bristow J."/>
            <person name="Eisen J.A."/>
            <person name="Markowitz V."/>
            <person name="Hugenholtz P."/>
            <person name="Kyrpides N.C."/>
            <person name="Klenk H.P."/>
        </authorList>
    </citation>
    <scope>NUCLEOTIDE SEQUENCE [LARGE SCALE GENOMIC DNA]</scope>
    <source>
        <strain evidence="10">ATCC 700848 / DSM 11109 / ASRB2</strain>
    </source>
</reference>
<feature type="transmembrane region" description="Helical" evidence="7">
    <location>
        <begin position="344"/>
        <end position="363"/>
    </location>
</feature>
<organism evidence="9 10">
    <name type="scientific">Desulfobacca acetoxidans (strain ATCC 700848 / DSM 11109 / ASRB2)</name>
    <dbReference type="NCBI Taxonomy" id="880072"/>
    <lineage>
        <taxon>Bacteria</taxon>
        <taxon>Pseudomonadati</taxon>
        <taxon>Thermodesulfobacteriota</taxon>
        <taxon>Desulfobaccia</taxon>
        <taxon>Desulfobaccales</taxon>
        <taxon>Desulfobaccaceae</taxon>
        <taxon>Desulfobacca</taxon>
    </lineage>
</organism>
<evidence type="ECO:0000313" key="10">
    <source>
        <dbReference type="Proteomes" id="UP000000483"/>
    </source>
</evidence>
<dbReference type="HOGENOM" id="CLU_000445_85_1_7"/>
<keyword evidence="4 7" id="KW-0812">Transmembrane</keyword>
<evidence type="ECO:0000259" key="8">
    <source>
        <dbReference type="PROSITE" id="PS50125"/>
    </source>
</evidence>